<accession>A0AAW0A5U3</accession>
<name>A0AAW0A5U3_9AGAR</name>
<sequence length="246" mass="27322">MEIVQLGPKAWYDSELGTDCLGYRPEWKRLTRTIRVWDNTTTRTLSFGKETADQAIQQGSARVNNGIQQDIGELATQTSPPSELRAKGRHKPLESGDGSSKSSYLPRECRAAFREKVSESTGIHGVVGIVGRNPRRINATGCKLDLKSPESMASQGIHGVVCQPSANRKNKKNTVKQSSYLTREFRPEFREIGPKTSGIHTTFGSVGGNPCHLCENTLRMDGIHTTYWNPRHLPKSTQNLRANSKM</sequence>
<reference evidence="2 3" key="1">
    <citation type="journal article" date="2024" name="J Genomics">
        <title>Draft genome sequencing and assembly of Favolaschia claudopus CIRM-BRFM 2984 isolated from oak limbs.</title>
        <authorList>
            <person name="Navarro D."/>
            <person name="Drula E."/>
            <person name="Chaduli D."/>
            <person name="Cazenave R."/>
            <person name="Ahrendt S."/>
            <person name="Wang J."/>
            <person name="Lipzen A."/>
            <person name="Daum C."/>
            <person name="Barry K."/>
            <person name="Grigoriev I.V."/>
            <person name="Favel A."/>
            <person name="Rosso M.N."/>
            <person name="Martin F."/>
        </authorList>
    </citation>
    <scope>NUCLEOTIDE SEQUENCE [LARGE SCALE GENOMIC DNA]</scope>
    <source>
        <strain evidence="2 3">CIRM-BRFM 2984</strain>
    </source>
</reference>
<proteinExistence type="predicted"/>
<dbReference type="Proteomes" id="UP001362999">
    <property type="component" value="Unassembled WGS sequence"/>
</dbReference>
<dbReference type="AlphaFoldDB" id="A0AAW0A5U3"/>
<keyword evidence="3" id="KW-1185">Reference proteome</keyword>
<protein>
    <submittedName>
        <fullName evidence="2">Uncharacterized protein</fullName>
    </submittedName>
</protein>
<gene>
    <name evidence="2" type="ORF">R3P38DRAFT_3612508</name>
</gene>
<organism evidence="2 3">
    <name type="scientific">Favolaschia claudopus</name>
    <dbReference type="NCBI Taxonomy" id="2862362"/>
    <lineage>
        <taxon>Eukaryota</taxon>
        <taxon>Fungi</taxon>
        <taxon>Dikarya</taxon>
        <taxon>Basidiomycota</taxon>
        <taxon>Agaricomycotina</taxon>
        <taxon>Agaricomycetes</taxon>
        <taxon>Agaricomycetidae</taxon>
        <taxon>Agaricales</taxon>
        <taxon>Marasmiineae</taxon>
        <taxon>Mycenaceae</taxon>
        <taxon>Favolaschia</taxon>
    </lineage>
</organism>
<feature type="region of interest" description="Disordered" evidence="1">
    <location>
        <begin position="74"/>
        <end position="105"/>
    </location>
</feature>
<comment type="caution">
    <text evidence="2">The sequence shown here is derived from an EMBL/GenBank/DDBJ whole genome shotgun (WGS) entry which is preliminary data.</text>
</comment>
<evidence type="ECO:0000256" key="1">
    <source>
        <dbReference type="SAM" id="MobiDB-lite"/>
    </source>
</evidence>
<evidence type="ECO:0000313" key="2">
    <source>
        <dbReference type="EMBL" id="KAK7001579.1"/>
    </source>
</evidence>
<dbReference type="EMBL" id="JAWWNJ010000083">
    <property type="protein sequence ID" value="KAK7001579.1"/>
    <property type="molecule type" value="Genomic_DNA"/>
</dbReference>
<evidence type="ECO:0000313" key="3">
    <source>
        <dbReference type="Proteomes" id="UP001362999"/>
    </source>
</evidence>